<dbReference type="Proteomes" id="UP000186868">
    <property type="component" value="Unassembled WGS sequence"/>
</dbReference>
<organism evidence="6 7">
    <name type="scientific">Hydrococcus rivularis NIES-593</name>
    <dbReference type="NCBI Taxonomy" id="1921803"/>
    <lineage>
        <taxon>Bacteria</taxon>
        <taxon>Bacillati</taxon>
        <taxon>Cyanobacteriota</taxon>
        <taxon>Cyanophyceae</taxon>
        <taxon>Pleurocapsales</taxon>
        <taxon>Hydrococcaceae</taxon>
        <taxon>Hydrococcus</taxon>
    </lineage>
</organism>
<accession>A0A1U7HT75</accession>
<dbReference type="SUPFAM" id="SSF53448">
    <property type="entry name" value="Nucleotide-diphospho-sugar transferases"/>
    <property type="match status" value="1"/>
</dbReference>
<evidence type="ECO:0000256" key="4">
    <source>
        <dbReference type="ARBA" id="ARBA00022679"/>
    </source>
</evidence>
<dbReference type="AlphaFoldDB" id="A0A1U7HT75"/>
<evidence type="ECO:0000313" key="6">
    <source>
        <dbReference type="EMBL" id="OKH26781.1"/>
    </source>
</evidence>
<dbReference type="RefSeq" id="WP_073597912.1">
    <property type="nucleotide sequence ID" value="NZ_MRCB01000001.1"/>
</dbReference>
<comment type="pathway">
    <text evidence="1">Cell wall biogenesis; cell wall polysaccharide biosynthesis.</text>
</comment>
<dbReference type="PANTHER" id="PTHR43179">
    <property type="entry name" value="RHAMNOSYLTRANSFERASE WBBL"/>
    <property type="match status" value="1"/>
</dbReference>
<evidence type="ECO:0000256" key="3">
    <source>
        <dbReference type="ARBA" id="ARBA00022676"/>
    </source>
</evidence>
<dbReference type="OrthoDB" id="9813495at2"/>
<dbReference type="STRING" id="1921803.NIES593_01680"/>
<protein>
    <submittedName>
        <fullName evidence="6">Glycosyl transferase</fullName>
    </submittedName>
</protein>
<dbReference type="EMBL" id="MRCB01000001">
    <property type="protein sequence ID" value="OKH26781.1"/>
    <property type="molecule type" value="Genomic_DNA"/>
</dbReference>
<dbReference type="PANTHER" id="PTHR43179:SF12">
    <property type="entry name" value="GALACTOFURANOSYLTRANSFERASE GLFT2"/>
    <property type="match status" value="1"/>
</dbReference>
<dbReference type="Pfam" id="PF00535">
    <property type="entry name" value="Glycos_transf_2"/>
    <property type="match status" value="1"/>
</dbReference>
<keyword evidence="4 6" id="KW-0808">Transferase</keyword>
<proteinExistence type="inferred from homology"/>
<comment type="caution">
    <text evidence="6">The sequence shown here is derived from an EMBL/GenBank/DDBJ whole genome shotgun (WGS) entry which is preliminary data.</text>
</comment>
<evidence type="ECO:0000256" key="2">
    <source>
        <dbReference type="ARBA" id="ARBA00006739"/>
    </source>
</evidence>
<dbReference type="InterPro" id="IPR001173">
    <property type="entry name" value="Glyco_trans_2-like"/>
</dbReference>
<keyword evidence="3" id="KW-0328">Glycosyltransferase</keyword>
<comment type="similarity">
    <text evidence="2">Belongs to the glycosyltransferase 2 family.</text>
</comment>
<sequence length="286" mass="33136">MHAFYFLIVNYNSTKLIDDLIQSIFQIKDILYQIIIVNNSPEDRSIDLLKNEYIFILDAPKNLGFGSACNLGLNWIYTQNQQAIVWLINPDAYLLENEFEKIIQFFNGYSEVSILGTIIYNSVDKVWFAGGRFIPKIGAIIKEDLVSNTNSAYVPCDWVSGCSLIINLRNFSECPQFDPAYFLYYEDFDFCRRYTTQGHLIAITKQFGVIHRPSSITDRNPFKKIKHSTYSYLLTLERYTNKLVFVLKLIRLTFNAFVLIFIKPKKALGKVAGILNYFMRSHNSSL</sequence>
<evidence type="ECO:0000256" key="1">
    <source>
        <dbReference type="ARBA" id="ARBA00004776"/>
    </source>
</evidence>
<reference evidence="6 7" key="1">
    <citation type="submission" date="2016-11" db="EMBL/GenBank/DDBJ databases">
        <title>Draft Genome Sequences of Nine Cyanobacterial Strains from Diverse Habitats.</title>
        <authorList>
            <person name="Zhu T."/>
            <person name="Hou S."/>
            <person name="Lu X."/>
            <person name="Hess W.R."/>
        </authorList>
    </citation>
    <scope>NUCLEOTIDE SEQUENCE [LARGE SCALE GENOMIC DNA]</scope>
    <source>
        <strain evidence="6 7">NIES-593</strain>
    </source>
</reference>
<name>A0A1U7HT75_9CYAN</name>
<feature type="domain" description="Glycosyltransferase 2-like" evidence="5">
    <location>
        <begin position="7"/>
        <end position="132"/>
    </location>
</feature>
<dbReference type="Gene3D" id="3.90.550.10">
    <property type="entry name" value="Spore Coat Polysaccharide Biosynthesis Protein SpsA, Chain A"/>
    <property type="match status" value="1"/>
</dbReference>
<evidence type="ECO:0000313" key="7">
    <source>
        <dbReference type="Proteomes" id="UP000186868"/>
    </source>
</evidence>
<gene>
    <name evidence="6" type="ORF">NIES593_01680</name>
</gene>
<dbReference type="InterPro" id="IPR029044">
    <property type="entry name" value="Nucleotide-diphossugar_trans"/>
</dbReference>
<dbReference type="GO" id="GO:0016757">
    <property type="term" value="F:glycosyltransferase activity"/>
    <property type="evidence" value="ECO:0007669"/>
    <property type="project" value="UniProtKB-KW"/>
</dbReference>
<evidence type="ECO:0000259" key="5">
    <source>
        <dbReference type="Pfam" id="PF00535"/>
    </source>
</evidence>
<keyword evidence="7" id="KW-1185">Reference proteome</keyword>